<evidence type="ECO:0000256" key="3">
    <source>
        <dbReference type="ARBA" id="ARBA00022771"/>
    </source>
</evidence>
<comment type="subcellular location">
    <subcellularLocation>
        <location evidence="1">Nucleus</location>
    </subcellularLocation>
</comment>
<feature type="compositionally biased region" description="Polar residues" evidence="8">
    <location>
        <begin position="286"/>
        <end position="297"/>
    </location>
</feature>
<feature type="compositionally biased region" description="Low complexity" evidence="8">
    <location>
        <begin position="241"/>
        <end position="250"/>
    </location>
</feature>
<evidence type="ECO:0000256" key="5">
    <source>
        <dbReference type="ARBA" id="ARBA00023125"/>
    </source>
</evidence>
<feature type="domain" description="FCS-type" evidence="10">
    <location>
        <begin position="590"/>
        <end position="624"/>
    </location>
</feature>
<feature type="region of interest" description="Disordered" evidence="8">
    <location>
        <begin position="232"/>
        <end position="258"/>
    </location>
</feature>
<dbReference type="PANTHER" id="PTHR12247">
    <property type="entry name" value="POLYCOMB GROUP PROTEIN"/>
    <property type="match status" value="1"/>
</dbReference>
<dbReference type="OrthoDB" id="2390104at2759"/>
<feature type="compositionally biased region" description="Low complexity" evidence="8">
    <location>
        <begin position="13"/>
        <end position="29"/>
    </location>
</feature>
<evidence type="ECO:0000256" key="4">
    <source>
        <dbReference type="ARBA" id="ARBA00022833"/>
    </source>
</evidence>
<dbReference type="GO" id="GO:0045892">
    <property type="term" value="P:negative regulation of DNA-templated transcription"/>
    <property type="evidence" value="ECO:0007669"/>
    <property type="project" value="TreeGrafter"/>
</dbReference>
<keyword evidence="5" id="KW-0238">DNA-binding</keyword>
<feature type="region of interest" description="Disordered" evidence="8">
    <location>
        <begin position="635"/>
        <end position="734"/>
    </location>
</feature>
<evidence type="ECO:0000259" key="9">
    <source>
        <dbReference type="PROSITE" id="PS50105"/>
    </source>
</evidence>
<keyword evidence="2" id="KW-0479">Metal-binding</keyword>
<keyword evidence="6" id="KW-0539">Nucleus</keyword>
<feature type="compositionally biased region" description="Polar residues" evidence="8">
    <location>
        <begin position="308"/>
        <end position="323"/>
    </location>
</feature>
<evidence type="ECO:0000259" key="10">
    <source>
        <dbReference type="PROSITE" id="PS51024"/>
    </source>
</evidence>
<feature type="compositionally biased region" description="Basic and acidic residues" evidence="8">
    <location>
        <begin position="705"/>
        <end position="720"/>
    </location>
</feature>
<keyword evidence="4" id="KW-0862">Zinc</keyword>
<feature type="region of interest" description="Disordered" evidence="8">
    <location>
        <begin position="272"/>
        <end position="347"/>
    </location>
</feature>
<dbReference type="InterPro" id="IPR013761">
    <property type="entry name" value="SAM/pointed_sf"/>
</dbReference>
<feature type="region of interest" description="Disordered" evidence="8">
    <location>
        <begin position="393"/>
        <end position="413"/>
    </location>
</feature>
<comment type="caution">
    <text evidence="11">The sequence shown here is derived from an EMBL/GenBank/DDBJ whole genome shotgun (WGS) entry which is preliminary data.</text>
</comment>
<gene>
    <name evidence="11" type="ORF">MATL_G00022560</name>
</gene>
<dbReference type="EMBL" id="JAFDVH010000002">
    <property type="protein sequence ID" value="KAG7487370.1"/>
    <property type="molecule type" value="Genomic_DNA"/>
</dbReference>
<proteinExistence type="predicted"/>
<reference evidence="11" key="1">
    <citation type="submission" date="2021-01" db="EMBL/GenBank/DDBJ databases">
        <authorList>
            <person name="Zahm M."/>
            <person name="Roques C."/>
            <person name="Cabau C."/>
            <person name="Klopp C."/>
            <person name="Donnadieu C."/>
            <person name="Jouanno E."/>
            <person name="Lampietro C."/>
            <person name="Louis A."/>
            <person name="Herpin A."/>
            <person name="Echchiki A."/>
            <person name="Berthelot C."/>
            <person name="Parey E."/>
            <person name="Roest-Crollius H."/>
            <person name="Braasch I."/>
            <person name="Postlethwait J."/>
            <person name="Bobe J."/>
            <person name="Montfort J."/>
            <person name="Bouchez O."/>
            <person name="Begum T."/>
            <person name="Mejri S."/>
            <person name="Adams A."/>
            <person name="Chen W.-J."/>
            <person name="Guiguen Y."/>
        </authorList>
    </citation>
    <scope>NUCLEOTIDE SEQUENCE</scope>
    <source>
        <strain evidence="11">YG-15Mar2019-1</strain>
        <tissue evidence="11">Brain</tissue>
    </source>
</reference>
<evidence type="ECO:0008006" key="13">
    <source>
        <dbReference type="Google" id="ProtNLM"/>
    </source>
</evidence>
<feature type="region of interest" description="Disordered" evidence="8">
    <location>
        <begin position="463"/>
        <end position="491"/>
    </location>
</feature>
<organism evidence="11 12">
    <name type="scientific">Megalops atlanticus</name>
    <name type="common">Tarpon</name>
    <name type="synonym">Clupea gigantea</name>
    <dbReference type="NCBI Taxonomy" id="7932"/>
    <lineage>
        <taxon>Eukaryota</taxon>
        <taxon>Metazoa</taxon>
        <taxon>Chordata</taxon>
        <taxon>Craniata</taxon>
        <taxon>Vertebrata</taxon>
        <taxon>Euteleostomi</taxon>
        <taxon>Actinopterygii</taxon>
        <taxon>Neopterygii</taxon>
        <taxon>Teleostei</taxon>
        <taxon>Elopiformes</taxon>
        <taxon>Megalopidae</taxon>
        <taxon>Megalops</taxon>
    </lineage>
</organism>
<dbReference type="GO" id="GO:0035102">
    <property type="term" value="C:PRC1 complex"/>
    <property type="evidence" value="ECO:0007669"/>
    <property type="project" value="TreeGrafter"/>
</dbReference>
<dbReference type="PROSITE" id="PS51024">
    <property type="entry name" value="ZF_FCS"/>
    <property type="match status" value="1"/>
</dbReference>
<evidence type="ECO:0000313" key="12">
    <source>
        <dbReference type="Proteomes" id="UP001046870"/>
    </source>
</evidence>
<dbReference type="InterPro" id="IPR001660">
    <property type="entry name" value="SAM"/>
</dbReference>
<evidence type="ECO:0000256" key="8">
    <source>
        <dbReference type="SAM" id="MobiDB-lite"/>
    </source>
</evidence>
<dbReference type="GO" id="GO:0042393">
    <property type="term" value="F:histone binding"/>
    <property type="evidence" value="ECO:0007669"/>
    <property type="project" value="TreeGrafter"/>
</dbReference>
<dbReference type="GO" id="GO:0003677">
    <property type="term" value="F:DNA binding"/>
    <property type="evidence" value="ECO:0007669"/>
    <property type="project" value="UniProtKB-KW"/>
</dbReference>
<dbReference type="Gene3D" id="1.10.150.50">
    <property type="entry name" value="Transcription Factor, Ets-1"/>
    <property type="match status" value="1"/>
</dbReference>
<evidence type="ECO:0000256" key="6">
    <source>
        <dbReference type="ARBA" id="ARBA00023242"/>
    </source>
</evidence>
<dbReference type="Pfam" id="PF00536">
    <property type="entry name" value="SAM_1"/>
    <property type="match status" value="1"/>
</dbReference>
<dbReference type="PROSITE" id="PS50105">
    <property type="entry name" value="SAM_DOMAIN"/>
    <property type="match status" value="1"/>
</dbReference>
<dbReference type="InterPro" id="IPR038603">
    <property type="entry name" value="Znf_FCS_sf"/>
</dbReference>
<evidence type="ECO:0000256" key="1">
    <source>
        <dbReference type="ARBA" id="ARBA00004123"/>
    </source>
</evidence>
<evidence type="ECO:0000313" key="11">
    <source>
        <dbReference type="EMBL" id="KAG7487370.1"/>
    </source>
</evidence>
<dbReference type="PANTHER" id="PTHR12247:SF88">
    <property type="entry name" value="POLYHOMEOTIC-LIKE PROTEIN 3"/>
    <property type="match status" value="1"/>
</dbReference>
<feature type="region of interest" description="Disordered" evidence="8">
    <location>
        <begin position="1"/>
        <end position="29"/>
    </location>
</feature>
<evidence type="ECO:0000256" key="7">
    <source>
        <dbReference type="PROSITE-ProRule" id="PRU00367"/>
    </source>
</evidence>
<dbReference type="SMART" id="SM00454">
    <property type="entry name" value="SAM"/>
    <property type="match status" value="1"/>
</dbReference>
<name>A0A9D3THR4_MEGAT</name>
<dbReference type="Gene3D" id="3.30.60.160">
    <property type="match status" value="1"/>
</dbReference>
<sequence>MKELRVTLPSSPVTAQVDSQSQSSVSTVSQHALLLGNSASPSPAPMYLRAQMQLIFAPASSVGVAQPVPPNLAPPSSRSLPTQAQSQAPRPSPPPSQSVPLKVSSQHLTVTPVLPRMHPCPPKSTQPQDAPAEGGKKGGIVGNESRTGVVPRATRPANQTISPAPRLFSPVQPHTLMKHQLPCLHGHKGAPVQHLSSKSAAAHRQIQSVALQVGSGETPPISQHCLSNQNSVTLGTPVSPPTTTATVQSQRCSTVESPAQPLPLISLSFSERSQPAARHKPAEASAATTQPPASQSPAAVGTPPHALVQSQPSPVVTAPSSQLGAPAQLPSHGLAHKPPLSGPVTPPAATSLPFPRVVTSLAPAFPRPPARSFMRALSLDSAPVLARRPAAAGTLGQTAQQNPPSLQPLSVDRQKETAPPVMHRVGEEKGLTKAAPITVLPPAGPEGNCMDLSTDSDTAGLDHSCAGSKGTTASTSPTEIPHANSSPTPVPPALVRSVSLPAPSSLPGGPENHPPQATVKPQILTHLVEGFVIQEGLEPFPVSRSSLMMDQVGKDLRGGGAGDPLTDTELPGNSTDTDLDFMAVEDGMEEEDLDGVMHCEFCGKRSYTHTFLRSKRFCSTTCATRFNVSGTRRISALKANRTGRRRGRRPGRLGGGSREYFLRQLAAPYNSGSPGHAPRRSSQSLQGEEGEEEPPVPMRTRRRRQAELEREREQRARDASDSTETPPTSPSSPALWTVDQVCAFVYTLPGCQDIAEDFRSQEIDGQALLLLTEDHLMSAMNIRLGPALKICARINSLKGT</sequence>
<dbReference type="GO" id="GO:0003682">
    <property type="term" value="F:chromatin binding"/>
    <property type="evidence" value="ECO:0007669"/>
    <property type="project" value="TreeGrafter"/>
</dbReference>
<accession>A0A9D3THR4</accession>
<dbReference type="InterPro" id="IPR050548">
    <property type="entry name" value="PcG_chromatin_remod_factors"/>
</dbReference>
<dbReference type="CDD" id="cd09577">
    <property type="entry name" value="SAM_Ph1_2_3"/>
    <property type="match status" value="1"/>
</dbReference>
<protein>
    <recommendedName>
        <fullName evidence="13">Polyhomeotic-like protein 3</fullName>
    </recommendedName>
</protein>
<feature type="compositionally biased region" description="Basic residues" evidence="8">
    <location>
        <begin position="641"/>
        <end position="651"/>
    </location>
</feature>
<dbReference type="GO" id="GO:0008270">
    <property type="term" value="F:zinc ion binding"/>
    <property type="evidence" value="ECO:0007669"/>
    <property type="project" value="UniProtKB-KW"/>
</dbReference>
<dbReference type="Proteomes" id="UP001046870">
    <property type="component" value="Chromosome 2"/>
</dbReference>
<dbReference type="AlphaFoldDB" id="A0A9D3THR4"/>
<dbReference type="SUPFAM" id="SSF47769">
    <property type="entry name" value="SAM/Pointed domain"/>
    <property type="match status" value="1"/>
</dbReference>
<feature type="region of interest" description="Disordered" evidence="8">
    <location>
        <begin position="63"/>
        <end position="170"/>
    </location>
</feature>
<dbReference type="InterPro" id="IPR012313">
    <property type="entry name" value="Znf_FCS"/>
</dbReference>
<feature type="domain" description="SAM" evidence="9">
    <location>
        <begin position="736"/>
        <end position="800"/>
    </location>
</feature>
<keyword evidence="3 7" id="KW-0863">Zinc-finger</keyword>
<feature type="compositionally biased region" description="Polar residues" evidence="8">
    <location>
        <begin position="469"/>
        <end position="487"/>
    </location>
</feature>
<evidence type="ECO:0000256" key="2">
    <source>
        <dbReference type="ARBA" id="ARBA00022723"/>
    </source>
</evidence>
<keyword evidence="12" id="KW-1185">Reference proteome</keyword>